<dbReference type="InterPro" id="IPR036942">
    <property type="entry name" value="Beta-barrel_TonB_sf"/>
</dbReference>
<evidence type="ECO:0000313" key="7">
    <source>
        <dbReference type="Proteomes" id="UP000029538"/>
    </source>
</evidence>
<keyword evidence="4" id="KW-0732">Signal</keyword>
<dbReference type="GO" id="GO:0009279">
    <property type="term" value="C:cell outer membrane"/>
    <property type="evidence" value="ECO:0007669"/>
    <property type="project" value="UniProtKB-SubCell"/>
</dbReference>
<organism evidence="6 7">
    <name type="scientific">Prevotella disiens DNF00882</name>
    <dbReference type="NCBI Taxonomy" id="1401075"/>
    <lineage>
        <taxon>Bacteria</taxon>
        <taxon>Pseudomonadati</taxon>
        <taxon>Bacteroidota</taxon>
        <taxon>Bacteroidia</taxon>
        <taxon>Bacteroidales</taxon>
        <taxon>Prevotellaceae</taxon>
        <taxon>Prevotella</taxon>
    </lineage>
</organism>
<dbReference type="RefSeq" id="WP_036884429.1">
    <property type="nucleotide sequence ID" value="NZ_JRNR01000110.1"/>
</dbReference>
<evidence type="ECO:0000256" key="1">
    <source>
        <dbReference type="ARBA" id="ARBA00004442"/>
    </source>
</evidence>
<dbReference type="InterPro" id="IPR041700">
    <property type="entry name" value="OMP_b-brl_3"/>
</dbReference>
<proteinExistence type="predicted"/>
<dbReference type="SUPFAM" id="SSF56935">
    <property type="entry name" value="Porins"/>
    <property type="match status" value="1"/>
</dbReference>
<keyword evidence="3" id="KW-0998">Cell outer membrane</keyword>
<sequence>MKKILTLLAFCANFSFCFGQDEIKDSTFLTTIELDNVVVKGHMPRVKTKGSVSKIQVANTVLSKMGTAMRMLSHTPGLHSVNDNIEVNGLGEPIYVLDGRLLSDAKVLSTLQADNIKSIEIDRTPSVKYSPNGQPVITITTIKHINDFIFLSVGNYLKQTRMFSDVGILNVKGQYKDFSANLSYMGGKDGNKNKETYFRNIYRDDIFSIEQKRETPITTLAHKVNFSADYQLNAKSRLGLYYFYQFSDEDNKAFGTNLTSWQQQQKQWRNIDRQGRNLENIHSGTLQYVYTSNNYNLDISQEIASTNINHNLQTLESDASLSSLTKSHGNRRYTVYTTSIDNGFKLPWNISAMAGVLYNYVDSKSKTNSEIPYLNVHSYINDINVKESNPQVYLSFAKSFGKWTVMPAVRYQYVHRTISSVSGTNTVANQFKQHFSTLCPVITIKYRPNDNWFFQFNYRRNLTQPNFAQLNSGLVYQDSLLYSKGNTNLENETMDRYTLSSTWKDLTLSLRYTYRKNPLVSMLEQIDATSNILSSYSMNMKKASDFRVILNYSKAIGNIELSCESEVVFPHGEYVFKEQEYRNDKVAFNGQVNINYALTPSIYLFTDYTYQGRNEYLLYNQKSIHSWNMGVAASLLKNRLNINLAVNDILGKANYNNILYHFNNIDWGTRGKNDMRGVELTISYTIFNKEVSVRTSRKNESIIQRTM</sequence>
<keyword evidence="2" id="KW-0472">Membrane</keyword>
<feature type="signal peptide" evidence="4">
    <location>
        <begin position="1"/>
        <end position="19"/>
    </location>
</feature>
<protein>
    <recommendedName>
        <fullName evidence="5">Outer membrane protein beta-barrel domain-containing protein</fullName>
    </recommendedName>
</protein>
<dbReference type="AlphaFoldDB" id="A0A096BXE6"/>
<dbReference type="Pfam" id="PF14905">
    <property type="entry name" value="OMP_b-brl_3"/>
    <property type="match status" value="1"/>
</dbReference>
<accession>A0A096BXE6</accession>
<comment type="subcellular location">
    <subcellularLocation>
        <location evidence="1">Cell outer membrane</location>
    </subcellularLocation>
</comment>
<name>A0A096BXE6_9BACT</name>
<evidence type="ECO:0000256" key="2">
    <source>
        <dbReference type="ARBA" id="ARBA00023136"/>
    </source>
</evidence>
<reference evidence="6 7" key="1">
    <citation type="submission" date="2014-07" db="EMBL/GenBank/DDBJ databases">
        <authorList>
            <person name="McCorrison J."/>
            <person name="Sanka R."/>
            <person name="Torralba M."/>
            <person name="Gillis M."/>
            <person name="Haft D.H."/>
            <person name="Methe B."/>
            <person name="Sutton G."/>
            <person name="Nelson K.E."/>
        </authorList>
    </citation>
    <scope>NUCLEOTIDE SEQUENCE [LARGE SCALE GENOMIC DNA]</scope>
    <source>
        <strain evidence="6 7">DNF00882</strain>
    </source>
</reference>
<feature type="domain" description="Outer membrane protein beta-barrel" evidence="5">
    <location>
        <begin position="290"/>
        <end position="684"/>
    </location>
</feature>
<dbReference type="EMBL" id="JRNR01000110">
    <property type="protein sequence ID" value="KGF47397.1"/>
    <property type="molecule type" value="Genomic_DNA"/>
</dbReference>
<feature type="chain" id="PRO_5001918465" description="Outer membrane protein beta-barrel domain-containing protein" evidence="4">
    <location>
        <begin position="20"/>
        <end position="707"/>
    </location>
</feature>
<dbReference type="Proteomes" id="UP000029538">
    <property type="component" value="Unassembled WGS sequence"/>
</dbReference>
<comment type="caution">
    <text evidence="6">The sequence shown here is derived from an EMBL/GenBank/DDBJ whole genome shotgun (WGS) entry which is preliminary data.</text>
</comment>
<evidence type="ECO:0000313" key="6">
    <source>
        <dbReference type="EMBL" id="KGF47397.1"/>
    </source>
</evidence>
<evidence type="ECO:0000256" key="4">
    <source>
        <dbReference type="SAM" id="SignalP"/>
    </source>
</evidence>
<gene>
    <name evidence="6" type="ORF">HMPREF0654_09935</name>
</gene>
<dbReference type="Gene3D" id="2.40.170.20">
    <property type="entry name" value="TonB-dependent receptor, beta-barrel domain"/>
    <property type="match status" value="1"/>
</dbReference>
<evidence type="ECO:0000256" key="3">
    <source>
        <dbReference type="ARBA" id="ARBA00023237"/>
    </source>
</evidence>
<evidence type="ECO:0000259" key="5">
    <source>
        <dbReference type="Pfam" id="PF14905"/>
    </source>
</evidence>